<evidence type="ECO:0000256" key="2">
    <source>
        <dbReference type="ARBA" id="ARBA00023239"/>
    </source>
</evidence>
<keyword evidence="1" id="KW-0479">Metal-binding</keyword>
<dbReference type="STRING" id="525897.Dbac_2708"/>
<dbReference type="eggNOG" id="COG2138">
    <property type="taxonomic scope" value="Bacteria"/>
</dbReference>
<dbReference type="AlphaFoldDB" id="C7LTL8"/>
<keyword evidence="4" id="KW-1185">Reference proteome</keyword>
<dbReference type="HOGENOM" id="CLU_065901_2_0_7"/>
<dbReference type="RefSeq" id="WP_015774873.1">
    <property type="nucleotide sequence ID" value="NC_013173.1"/>
</dbReference>
<dbReference type="Pfam" id="PF01903">
    <property type="entry name" value="CbiX"/>
    <property type="match status" value="1"/>
</dbReference>
<dbReference type="PANTHER" id="PTHR33542">
    <property type="entry name" value="SIROHYDROCHLORIN FERROCHELATASE, CHLOROPLASTIC"/>
    <property type="match status" value="1"/>
</dbReference>
<dbReference type="InterPro" id="IPR002762">
    <property type="entry name" value="CbiX-like"/>
</dbReference>
<dbReference type="EMBL" id="CP001629">
    <property type="protein sequence ID" value="ACU90784.1"/>
    <property type="molecule type" value="Genomic_DNA"/>
</dbReference>
<dbReference type="GO" id="GO:0016829">
    <property type="term" value="F:lyase activity"/>
    <property type="evidence" value="ECO:0007669"/>
    <property type="project" value="UniProtKB-KW"/>
</dbReference>
<proteinExistence type="predicted"/>
<gene>
    <name evidence="3" type="ordered locus">Dbac_2708</name>
</gene>
<evidence type="ECO:0000313" key="4">
    <source>
        <dbReference type="Proteomes" id="UP000002216"/>
    </source>
</evidence>
<dbReference type="InterPro" id="IPR050963">
    <property type="entry name" value="Sirohydro_Cobaltochel/CbiX"/>
</dbReference>
<dbReference type="OrthoDB" id="9797895at2"/>
<dbReference type="Gene3D" id="3.40.50.1400">
    <property type="match status" value="1"/>
</dbReference>
<dbReference type="SUPFAM" id="SSF53800">
    <property type="entry name" value="Chelatase"/>
    <property type="match status" value="1"/>
</dbReference>
<dbReference type="PANTHER" id="PTHR33542:SF3">
    <property type="entry name" value="SIROHYDROCHLORIN FERROCHELATASE, CHLOROPLASTIC"/>
    <property type="match status" value="1"/>
</dbReference>
<reference evidence="3 4" key="1">
    <citation type="journal article" date="2009" name="Stand. Genomic Sci.">
        <title>Complete genome sequence of Desulfomicrobium baculatum type strain (X).</title>
        <authorList>
            <person name="Copeland A."/>
            <person name="Spring S."/>
            <person name="Goker M."/>
            <person name="Schneider S."/>
            <person name="Lapidus A."/>
            <person name="Del Rio T.G."/>
            <person name="Tice H."/>
            <person name="Cheng J.F."/>
            <person name="Chen F."/>
            <person name="Nolan M."/>
            <person name="Bruce D."/>
            <person name="Goodwin L."/>
            <person name="Pitluck S."/>
            <person name="Ivanova N."/>
            <person name="Mavrommatis K."/>
            <person name="Ovchinnikova G."/>
            <person name="Pati A."/>
            <person name="Chen A."/>
            <person name="Palaniappan K."/>
            <person name="Land M."/>
            <person name="Hauser L."/>
            <person name="Chang Y.J."/>
            <person name="Jeffries C.C."/>
            <person name="Meincke L."/>
            <person name="Sims D."/>
            <person name="Brettin T."/>
            <person name="Detter J.C."/>
            <person name="Han C."/>
            <person name="Chain P."/>
            <person name="Bristow J."/>
            <person name="Eisen J.A."/>
            <person name="Markowitz V."/>
            <person name="Hugenholtz P."/>
            <person name="Kyrpides N.C."/>
            <person name="Klenk H.P."/>
            <person name="Lucas S."/>
        </authorList>
    </citation>
    <scope>NUCLEOTIDE SEQUENCE [LARGE SCALE GENOMIC DNA]</scope>
    <source>
        <strain evidence="4">DSM 4028 / VKM B-1378 / X</strain>
    </source>
</reference>
<accession>C7LTL8</accession>
<dbReference type="CDD" id="cd03416">
    <property type="entry name" value="CbiX_SirB_N"/>
    <property type="match status" value="1"/>
</dbReference>
<organism evidence="3 4">
    <name type="scientific">Desulfomicrobium baculatum (strain DSM 4028 / VKM B-1378 / X)</name>
    <name type="common">Desulfovibrio baculatus</name>
    <dbReference type="NCBI Taxonomy" id="525897"/>
    <lineage>
        <taxon>Bacteria</taxon>
        <taxon>Pseudomonadati</taxon>
        <taxon>Thermodesulfobacteriota</taxon>
        <taxon>Desulfovibrionia</taxon>
        <taxon>Desulfovibrionales</taxon>
        <taxon>Desulfomicrobiaceae</taxon>
        <taxon>Desulfomicrobium</taxon>
    </lineage>
</organism>
<sequence>MHKTGMIVLGHGSRRKEVALQFTAMVGRVASRIAEAQVLPAFFSLGEPTLADQVRELVVRGCTRIVVMQYFLYNGVHIEQDIPQMIAALREEFPGVEFVIQPTLQDDPALERLLVDRLLADGGE</sequence>
<dbReference type="Proteomes" id="UP000002216">
    <property type="component" value="Chromosome"/>
</dbReference>
<protein>
    <submittedName>
        <fullName evidence="3">Cobalamin (Vitamin B12) biosynthesis CbiX protein</fullName>
    </submittedName>
</protein>
<name>C7LTL8_DESBD</name>
<evidence type="ECO:0000313" key="3">
    <source>
        <dbReference type="EMBL" id="ACU90784.1"/>
    </source>
</evidence>
<dbReference type="KEGG" id="dba:Dbac_2708"/>
<keyword evidence="2" id="KW-0456">Lyase</keyword>
<dbReference type="GO" id="GO:0046872">
    <property type="term" value="F:metal ion binding"/>
    <property type="evidence" value="ECO:0007669"/>
    <property type="project" value="UniProtKB-KW"/>
</dbReference>
<evidence type="ECO:0000256" key="1">
    <source>
        <dbReference type="ARBA" id="ARBA00022723"/>
    </source>
</evidence>